<keyword evidence="2" id="KW-1185">Reference proteome</keyword>
<reference evidence="1 2" key="1">
    <citation type="submission" date="2015-10" db="EMBL/GenBank/DDBJ databases">
        <title>Genome analyses suggest a sexual origin of heterokaryosis in a supposedly ancient asexual fungus.</title>
        <authorList>
            <person name="Ropars J."/>
            <person name="Sedzielewska K."/>
            <person name="Noel J."/>
            <person name="Charron P."/>
            <person name="Farinelli L."/>
            <person name="Marton T."/>
            <person name="Kruger M."/>
            <person name="Pelin A."/>
            <person name="Brachmann A."/>
            <person name="Corradi N."/>
        </authorList>
    </citation>
    <scope>NUCLEOTIDE SEQUENCE [LARGE SCALE GENOMIC DNA]</scope>
    <source>
        <strain evidence="1 2">A4</strain>
    </source>
</reference>
<accession>A0A2I1FYZ8</accession>
<sequence>MSETTDQRKKRLCKERVSRFRKKQKNNCTEKREERHELGNMEQTCIHCDAKFWIEERVRNSSRVSPAFAICCASGKVNLPPLLEPPPYLLNLYTSSRSDANTFRKNIRGYNSLLACTSFGAKINEEFQRKGISNFQIHGQVYHRIGPLLPEEDHTPIFAQPYIYDTENENKNRHNIMQDLDVNILQNLQNMLDEYNPYVQNFRQIRDVIQANEATEISMLIHSDRTKDSRRYNAFTASDVAAIMIGDGYDVDPSNRDILLRLRDGGLQRISELHPSYDPLHYVLLFPNGDDGW</sequence>
<gene>
    <name evidence="1" type="ORF">RhiirA4_312718</name>
</gene>
<dbReference type="AlphaFoldDB" id="A0A2I1FYZ8"/>
<proteinExistence type="predicted"/>
<dbReference type="VEuPathDB" id="FungiDB:RhiirA1_315355"/>
<dbReference type="EMBL" id="LLXI01000067">
    <property type="protein sequence ID" value="PKY39566.1"/>
    <property type="molecule type" value="Genomic_DNA"/>
</dbReference>
<evidence type="ECO:0000313" key="2">
    <source>
        <dbReference type="Proteomes" id="UP000234323"/>
    </source>
</evidence>
<feature type="non-terminal residue" evidence="1">
    <location>
        <position position="293"/>
    </location>
</feature>
<dbReference type="PANTHER" id="PTHR45786">
    <property type="entry name" value="DNA BINDING PROTEIN-LIKE"/>
    <property type="match status" value="1"/>
</dbReference>
<evidence type="ECO:0000313" key="1">
    <source>
        <dbReference type="EMBL" id="PKY39566.1"/>
    </source>
</evidence>
<organism evidence="1 2">
    <name type="scientific">Rhizophagus irregularis</name>
    <dbReference type="NCBI Taxonomy" id="588596"/>
    <lineage>
        <taxon>Eukaryota</taxon>
        <taxon>Fungi</taxon>
        <taxon>Fungi incertae sedis</taxon>
        <taxon>Mucoromycota</taxon>
        <taxon>Glomeromycotina</taxon>
        <taxon>Glomeromycetes</taxon>
        <taxon>Glomerales</taxon>
        <taxon>Glomeraceae</taxon>
        <taxon>Rhizophagus</taxon>
    </lineage>
</organism>
<evidence type="ECO:0008006" key="3">
    <source>
        <dbReference type="Google" id="ProtNLM"/>
    </source>
</evidence>
<name>A0A2I1FYZ8_9GLOM</name>
<comment type="caution">
    <text evidence="1">The sequence shown here is derived from an EMBL/GenBank/DDBJ whole genome shotgun (WGS) entry which is preliminary data.</text>
</comment>
<dbReference type="PANTHER" id="PTHR45786:SF74">
    <property type="entry name" value="ATP-DEPENDENT DNA HELICASE"/>
    <property type="match status" value="1"/>
</dbReference>
<dbReference type="Proteomes" id="UP000234323">
    <property type="component" value="Unassembled WGS sequence"/>
</dbReference>
<protein>
    <recommendedName>
        <fullName evidence="3">Helitron helicase-like domain-containing protein</fullName>
    </recommendedName>
</protein>